<reference evidence="1" key="1">
    <citation type="submission" date="2020-05" db="EMBL/GenBank/DDBJ databases">
        <title>Genomic Encyclopedia of Type Strains, Phase IV (KMG-V): Genome sequencing to study the core and pangenomes of soil and plant-associated prokaryotes.</title>
        <authorList>
            <person name="Whitman W."/>
        </authorList>
    </citation>
    <scope>NUCLEOTIDE SEQUENCE</scope>
    <source>
        <strain evidence="1">16F</strain>
    </source>
</reference>
<dbReference type="EMBL" id="JABSNO010000025">
    <property type="protein sequence ID" value="NRS93655.1"/>
    <property type="molecule type" value="Genomic_DNA"/>
</dbReference>
<accession>A0A8J8GCY0</accession>
<dbReference type="Proteomes" id="UP000610746">
    <property type="component" value="Unassembled WGS sequence"/>
</dbReference>
<organism evidence="1 2">
    <name type="scientific">Frigoriflavimonas asaccharolytica</name>
    <dbReference type="NCBI Taxonomy" id="2735899"/>
    <lineage>
        <taxon>Bacteria</taxon>
        <taxon>Pseudomonadati</taxon>
        <taxon>Bacteroidota</taxon>
        <taxon>Flavobacteriia</taxon>
        <taxon>Flavobacteriales</taxon>
        <taxon>Weeksellaceae</taxon>
        <taxon>Frigoriflavimonas</taxon>
    </lineage>
</organism>
<gene>
    <name evidence="1" type="ORF">HNQ03_002746</name>
</gene>
<protein>
    <submittedName>
        <fullName evidence="1">Uncharacterized protein</fullName>
    </submittedName>
</protein>
<keyword evidence="2" id="KW-1185">Reference proteome</keyword>
<comment type="caution">
    <text evidence="1">The sequence shown here is derived from an EMBL/GenBank/DDBJ whole genome shotgun (WGS) entry which is preliminary data.</text>
</comment>
<dbReference type="AlphaFoldDB" id="A0A8J8GCY0"/>
<dbReference type="PROSITE" id="PS51257">
    <property type="entry name" value="PROKAR_LIPOPROTEIN"/>
    <property type="match status" value="1"/>
</dbReference>
<proteinExistence type="predicted"/>
<evidence type="ECO:0000313" key="1">
    <source>
        <dbReference type="EMBL" id="NRS93655.1"/>
    </source>
</evidence>
<sequence>MKKFFPFLMIAFIGLFVMSCDNRDEVLVNPQDNDTFSVVIDVKNANFQLINGQYTIERTFLNPLFDSDVVLIYRQDGTEAGNPVWQLIPRTLFLPGNQELDYDFDFTKNKVYIYAGGTYDLATTPQFINNQNFRVVIIPATFKNSTIDYNDYNAVIKAFNIDDSKPTKL</sequence>
<evidence type="ECO:0000313" key="2">
    <source>
        <dbReference type="Proteomes" id="UP000610746"/>
    </source>
</evidence>
<dbReference type="RefSeq" id="WP_173780207.1">
    <property type="nucleotide sequence ID" value="NZ_JABSNO010000025.1"/>
</dbReference>
<name>A0A8J8GCY0_9FLAO</name>